<dbReference type="InterPro" id="IPR021454">
    <property type="entry name" value="DUF3105"/>
</dbReference>
<sequence length="275" mass="31193">MLHLYCLIVLAVASSFAKHVHHYGEPRMGIANPICDDAKVHLDVDWDGDALDYTCPSHYHWPIVESKPLIYCHPPGTKEPSRHYCMHTKLEYDEEPPLSGNHRPLWPKYGEYRYVPPQRWVHNLEHGGVVLLYHPCGSRAELAILKSALRSCLRRHIITPYNKLTKEYPFAMVTWGCKLSLSHADVYVAKAFIMAHAKKGPEDLGKPGQFDDQLLLPAKVVPGSDFNDTIICPVNDEYTEVGDYSYGVTNQGKESVMGNDLSRIFFDLAEMLESN</sequence>
<name>A0ABM1DQS9_PRICU</name>
<accession>A0ABM1DQS9</accession>
<dbReference type="PANTHER" id="PTHR34179">
    <property type="entry name" value="TUMOR PROTEIN P53-INDUCIBLE PROTEIN 13"/>
    <property type="match status" value="1"/>
</dbReference>
<organism evidence="2 3">
    <name type="scientific">Priapulus caudatus</name>
    <name type="common">Priapulid worm</name>
    <dbReference type="NCBI Taxonomy" id="37621"/>
    <lineage>
        <taxon>Eukaryota</taxon>
        <taxon>Metazoa</taxon>
        <taxon>Ecdysozoa</taxon>
        <taxon>Scalidophora</taxon>
        <taxon>Priapulida</taxon>
        <taxon>Priapulimorpha</taxon>
        <taxon>Priapulimorphida</taxon>
        <taxon>Priapulidae</taxon>
        <taxon>Priapulus</taxon>
    </lineage>
</organism>
<dbReference type="Pfam" id="PF11303">
    <property type="entry name" value="DUF3105"/>
    <property type="match status" value="1"/>
</dbReference>
<proteinExistence type="predicted"/>
<reference evidence="3" key="1">
    <citation type="submission" date="2025-08" db="UniProtKB">
        <authorList>
            <consortium name="RefSeq"/>
        </authorList>
    </citation>
    <scope>IDENTIFICATION</scope>
</reference>
<feature type="chain" id="PRO_5046457112" evidence="1">
    <location>
        <begin position="18"/>
        <end position="275"/>
    </location>
</feature>
<keyword evidence="2" id="KW-1185">Reference proteome</keyword>
<evidence type="ECO:0000256" key="1">
    <source>
        <dbReference type="SAM" id="SignalP"/>
    </source>
</evidence>
<feature type="signal peptide" evidence="1">
    <location>
        <begin position="1"/>
        <end position="17"/>
    </location>
</feature>
<dbReference type="Proteomes" id="UP000695022">
    <property type="component" value="Unplaced"/>
</dbReference>
<dbReference type="RefSeq" id="XP_014662300.1">
    <property type="nucleotide sequence ID" value="XM_014806814.1"/>
</dbReference>
<dbReference type="PANTHER" id="PTHR34179:SF1">
    <property type="entry name" value="TUMOR PROTEIN P53-INDUCIBLE PROTEIN 13"/>
    <property type="match status" value="1"/>
</dbReference>
<evidence type="ECO:0000313" key="3">
    <source>
        <dbReference type="RefSeq" id="XP_014662300.1"/>
    </source>
</evidence>
<protein>
    <submittedName>
        <fullName evidence="3">Uncharacterized protein LOC106805277</fullName>
    </submittedName>
</protein>
<gene>
    <name evidence="3" type="primary">LOC106805277</name>
</gene>
<evidence type="ECO:0000313" key="2">
    <source>
        <dbReference type="Proteomes" id="UP000695022"/>
    </source>
</evidence>
<keyword evidence="1" id="KW-0732">Signal</keyword>
<dbReference type="GeneID" id="106805277"/>